<evidence type="ECO:0000313" key="2">
    <source>
        <dbReference type="EMBL" id="KAF4405776.1"/>
    </source>
</evidence>
<protein>
    <submittedName>
        <fullName evidence="2">Uncharacterized protein</fullName>
    </submittedName>
</protein>
<dbReference type="RefSeq" id="WP_156207609.1">
    <property type="nucleotide sequence ID" value="NZ_WHPN01000404.1"/>
</dbReference>
<evidence type="ECO:0000313" key="3">
    <source>
        <dbReference type="Proteomes" id="UP000621266"/>
    </source>
</evidence>
<evidence type="ECO:0000256" key="1">
    <source>
        <dbReference type="SAM" id="MobiDB-lite"/>
    </source>
</evidence>
<dbReference type="EMBL" id="WHPN01000404">
    <property type="protein sequence ID" value="KAF4405776.1"/>
    <property type="molecule type" value="Genomic_DNA"/>
</dbReference>
<name>A0ABQ7FA58_9ACTN</name>
<reference evidence="2 3" key="1">
    <citation type="submission" date="2019-10" db="EMBL/GenBank/DDBJ databases">
        <title>Streptomyces tenebrisbrunneis sp.nov., an endogenous actinomycete isolated from of Lycium ruthenicum.</title>
        <authorList>
            <person name="Ma L."/>
        </authorList>
    </citation>
    <scope>NUCLEOTIDE SEQUENCE [LARGE SCALE GENOMIC DNA]</scope>
    <source>
        <strain evidence="2 3">TRM 66187</strain>
    </source>
</reference>
<keyword evidence="3" id="KW-1185">Reference proteome</keyword>
<proteinExistence type="predicted"/>
<feature type="region of interest" description="Disordered" evidence="1">
    <location>
        <begin position="65"/>
        <end position="84"/>
    </location>
</feature>
<accession>A0ABQ7FA58</accession>
<sequence>MTFEGHIDRAPRLLPHREQGEALLAIREVVPSAPSEEGIDLFAVPAGEVQGRGFDLSRFHRLSRLPAVPDGSTSPSADGPPDAA</sequence>
<comment type="caution">
    <text evidence="2">The sequence shown here is derived from an EMBL/GenBank/DDBJ whole genome shotgun (WGS) entry which is preliminary data.</text>
</comment>
<gene>
    <name evidence="2" type="ORF">GCU69_28740</name>
</gene>
<dbReference type="Proteomes" id="UP000621266">
    <property type="component" value="Unassembled WGS sequence"/>
</dbReference>
<organism evidence="2 3">
    <name type="scientific">Streptomyces lycii</name>
    <dbReference type="NCBI Taxonomy" id="2654337"/>
    <lineage>
        <taxon>Bacteria</taxon>
        <taxon>Bacillati</taxon>
        <taxon>Actinomycetota</taxon>
        <taxon>Actinomycetes</taxon>
        <taxon>Kitasatosporales</taxon>
        <taxon>Streptomycetaceae</taxon>
        <taxon>Streptomyces</taxon>
    </lineage>
</organism>